<dbReference type="AlphaFoldDB" id="A0A2K9NPD5"/>
<dbReference type="RefSeq" id="WP_102242676.1">
    <property type="nucleotide sequence ID" value="NZ_CP025704.1"/>
</dbReference>
<accession>A0A2K9NPD5</accession>
<sequence>MKSFLIISLFFAFNAFSQTTQKPDPHSPINAEEQIRGLPGAASGYPNTISTEKKRSLKAPAFVAPTENTVPANCADNSGGKGSATYTACEANKKTR</sequence>
<protein>
    <submittedName>
        <fullName evidence="1">Uncharacterized protein</fullName>
    </submittedName>
</protein>
<evidence type="ECO:0000313" key="1">
    <source>
        <dbReference type="EMBL" id="AUN97381.1"/>
    </source>
</evidence>
<evidence type="ECO:0000313" key="2">
    <source>
        <dbReference type="Proteomes" id="UP000235584"/>
    </source>
</evidence>
<organism evidence="1 2">
    <name type="scientific">Bacteriovorax stolpii</name>
    <name type="common">Bdellovibrio stolpii</name>
    <dbReference type="NCBI Taxonomy" id="960"/>
    <lineage>
        <taxon>Bacteria</taxon>
        <taxon>Pseudomonadati</taxon>
        <taxon>Bdellovibrionota</taxon>
        <taxon>Bacteriovoracia</taxon>
        <taxon>Bacteriovoracales</taxon>
        <taxon>Bacteriovoracaceae</taxon>
        <taxon>Bacteriovorax</taxon>
    </lineage>
</organism>
<dbReference type="EMBL" id="CP025704">
    <property type="protein sequence ID" value="AUN97381.1"/>
    <property type="molecule type" value="Genomic_DNA"/>
</dbReference>
<reference evidence="1 2" key="1">
    <citation type="submission" date="2018-01" db="EMBL/GenBank/DDBJ databases">
        <title>Complete genome sequence of Bacteriovorax stolpii DSM12778.</title>
        <authorList>
            <person name="Tang B."/>
            <person name="Chang J."/>
        </authorList>
    </citation>
    <scope>NUCLEOTIDE SEQUENCE [LARGE SCALE GENOMIC DNA]</scope>
    <source>
        <strain evidence="1 2">DSM 12778</strain>
    </source>
</reference>
<name>A0A2K9NPD5_BACTC</name>
<keyword evidence="2" id="KW-1185">Reference proteome</keyword>
<dbReference type="KEGG" id="bsto:C0V70_04495"/>
<gene>
    <name evidence="1" type="ORF">C0V70_04495</name>
</gene>
<dbReference type="Proteomes" id="UP000235584">
    <property type="component" value="Chromosome"/>
</dbReference>
<proteinExistence type="predicted"/>